<evidence type="ECO:0000313" key="2">
    <source>
        <dbReference type="Proteomes" id="UP001062846"/>
    </source>
</evidence>
<dbReference type="Proteomes" id="UP001062846">
    <property type="component" value="Chromosome 7"/>
</dbReference>
<gene>
    <name evidence="1" type="ORF">RHMOL_Rhmol07G0274300</name>
</gene>
<dbReference type="EMBL" id="CM046394">
    <property type="protein sequence ID" value="KAI8548443.1"/>
    <property type="molecule type" value="Genomic_DNA"/>
</dbReference>
<protein>
    <submittedName>
        <fullName evidence="1">Uncharacterized protein</fullName>
    </submittedName>
</protein>
<comment type="caution">
    <text evidence="1">The sequence shown here is derived from an EMBL/GenBank/DDBJ whole genome shotgun (WGS) entry which is preliminary data.</text>
</comment>
<organism evidence="1 2">
    <name type="scientific">Rhododendron molle</name>
    <name type="common">Chinese azalea</name>
    <name type="synonym">Azalea mollis</name>
    <dbReference type="NCBI Taxonomy" id="49168"/>
    <lineage>
        <taxon>Eukaryota</taxon>
        <taxon>Viridiplantae</taxon>
        <taxon>Streptophyta</taxon>
        <taxon>Embryophyta</taxon>
        <taxon>Tracheophyta</taxon>
        <taxon>Spermatophyta</taxon>
        <taxon>Magnoliopsida</taxon>
        <taxon>eudicotyledons</taxon>
        <taxon>Gunneridae</taxon>
        <taxon>Pentapetalae</taxon>
        <taxon>asterids</taxon>
        <taxon>Ericales</taxon>
        <taxon>Ericaceae</taxon>
        <taxon>Ericoideae</taxon>
        <taxon>Rhodoreae</taxon>
        <taxon>Rhododendron</taxon>
    </lineage>
</organism>
<accession>A0ACC0N786</accession>
<name>A0ACC0N786_RHOML</name>
<reference evidence="1" key="1">
    <citation type="submission" date="2022-02" db="EMBL/GenBank/DDBJ databases">
        <title>Plant Genome Project.</title>
        <authorList>
            <person name="Zhang R.-G."/>
        </authorList>
    </citation>
    <scope>NUCLEOTIDE SEQUENCE</scope>
    <source>
        <strain evidence="1">AT1</strain>
    </source>
</reference>
<keyword evidence="2" id="KW-1185">Reference proteome</keyword>
<evidence type="ECO:0000313" key="1">
    <source>
        <dbReference type="EMBL" id="KAI8548443.1"/>
    </source>
</evidence>
<proteinExistence type="predicted"/>
<sequence>MAIRHLLSLSRRSATRSFRSLSSASVVATTTPSKPLPSPPPPDTMTYDRLALSVNQQLKLLHNPDPLFLTHNSPNPTLADHTPILSLPLTRITILPSGLRIAAESDLASKTATVGIKIDAGSHFKIEQTNGTAHFLGHMILKGTERRSSRSRWRTLGATSTRTRRGRRPRSTPRFDDNRISREGDVILREMEEV</sequence>